<sequence>MGLKGKLIASTEVKCGGHLIHDLLHTNTHQAANISPTINHFEVHAGEIGKVGTIINMKYNEVELGVTPLYLLNLMDTDGQEKTIKYEIEAIDRYKKSISRKVISGDLLDFYSSFTIISSCEQQWITWIFDYEKKIENNPEPLNFLDFILNVTKDIEGHFLKK</sequence>
<accession>A0AAN8YPE1</accession>
<evidence type="ECO:0000313" key="3">
    <source>
        <dbReference type="Proteomes" id="UP001371456"/>
    </source>
</evidence>
<dbReference type="InterPro" id="IPR023393">
    <property type="entry name" value="START-like_dom_sf"/>
</dbReference>
<evidence type="ECO:0000259" key="1">
    <source>
        <dbReference type="SMART" id="SM01037"/>
    </source>
</evidence>
<comment type="caution">
    <text evidence="2">The sequence shown here is derived from an EMBL/GenBank/DDBJ whole genome shotgun (WGS) entry which is preliminary data.</text>
</comment>
<organism evidence="2 3">
    <name type="scientific">Solanum bulbocastanum</name>
    <name type="common">Wild potato</name>
    <dbReference type="NCBI Taxonomy" id="147425"/>
    <lineage>
        <taxon>Eukaryota</taxon>
        <taxon>Viridiplantae</taxon>
        <taxon>Streptophyta</taxon>
        <taxon>Embryophyta</taxon>
        <taxon>Tracheophyta</taxon>
        <taxon>Spermatophyta</taxon>
        <taxon>Magnoliopsida</taxon>
        <taxon>eudicotyledons</taxon>
        <taxon>Gunneridae</taxon>
        <taxon>Pentapetalae</taxon>
        <taxon>asterids</taxon>
        <taxon>lamiids</taxon>
        <taxon>Solanales</taxon>
        <taxon>Solanaceae</taxon>
        <taxon>Solanoideae</taxon>
        <taxon>Solaneae</taxon>
        <taxon>Solanum</taxon>
    </lineage>
</organism>
<feature type="domain" description="Bet v I/Major latex protein" evidence="1">
    <location>
        <begin position="2"/>
        <end position="162"/>
    </location>
</feature>
<dbReference type="SMART" id="SM01037">
    <property type="entry name" value="Bet_v_1"/>
    <property type="match status" value="1"/>
</dbReference>
<dbReference type="SUPFAM" id="SSF55961">
    <property type="entry name" value="Bet v1-like"/>
    <property type="match status" value="1"/>
</dbReference>
<evidence type="ECO:0000313" key="2">
    <source>
        <dbReference type="EMBL" id="KAK6802906.1"/>
    </source>
</evidence>
<dbReference type="GO" id="GO:0006952">
    <property type="term" value="P:defense response"/>
    <property type="evidence" value="ECO:0007669"/>
    <property type="project" value="InterPro"/>
</dbReference>
<keyword evidence="3" id="KW-1185">Reference proteome</keyword>
<dbReference type="InterPro" id="IPR051761">
    <property type="entry name" value="MLP-like_ligand-binding"/>
</dbReference>
<dbReference type="Pfam" id="PF00407">
    <property type="entry name" value="Bet_v_1"/>
    <property type="match status" value="1"/>
</dbReference>
<protein>
    <recommendedName>
        <fullName evidence="1">Bet v I/Major latex protein domain-containing protein</fullName>
    </recommendedName>
</protein>
<dbReference type="Proteomes" id="UP001371456">
    <property type="component" value="Unassembled WGS sequence"/>
</dbReference>
<dbReference type="InterPro" id="IPR000916">
    <property type="entry name" value="Bet_v_I/MLP"/>
</dbReference>
<dbReference type="Gene3D" id="3.30.530.20">
    <property type="match status" value="1"/>
</dbReference>
<dbReference type="AlphaFoldDB" id="A0AAN8YPE1"/>
<dbReference type="EMBL" id="JBANQN010000001">
    <property type="protein sequence ID" value="KAK6802906.1"/>
    <property type="molecule type" value="Genomic_DNA"/>
</dbReference>
<reference evidence="2 3" key="1">
    <citation type="submission" date="2024-02" db="EMBL/GenBank/DDBJ databases">
        <title>de novo genome assembly of Solanum bulbocastanum strain 11H21.</title>
        <authorList>
            <person name="Hosaka A.J."/>
        </authorList>
    </citation>
    <scope>NUCLEOTIDE SEQUENCE [LARGE SCALE GENOMIC DNA]</scope>
    <source>
        <tissue evidence="2">Young leaves</tissue>
    </source>
</reference>
<gene>
    <name evidence="2" type="ORF">RDI58_000690</name>
</gene>
<dbReference type="PANTHER" id="PTHR31907">
    <property type="entry name" value="MLP-LIKE PROTEIN 423"/>
    <property type="match status" value="1"/>
</dbReference>
<proteinExistence type="predicted"/>
<name>A0AAN8YPE1_SOLBU</name>